<sequence>MQNYIAILRGINVSGQKIIKMAELRDHLASLGFSNLVTYIQSGNIVFRSEAKENAVLEEMIHQNIKENYAFDVPVIVRSQKEWQAVVDRFPFNLEDYDIKLIGVVYLKSPPAQIPTEEINTYKATSDKIVYEEKEIYLYVPDGFGSSKLTNNVFERKLKMPSTTRNWKTTLKLLEMALAATTA</sequence>
<dbReference type="EMBL" id="UOES01000423">
    <property type="protein sequence ID" value="VAW28595.1"/>
    <property type="molecule type" value="Genomic_DNA"/>
</dbReference>
<dbReference type="InterPro" id="IPR012545">
    <property type="entry name" value="DUF1697"/>
</dbReference>
<dbReference type="Gene3D" id="3.30.70.1280">
    <property type="entry name" value="SP0830-like domains"/>
    <property type="match status" value="1"/>
</dbReference>
<gene>
    <name evidence="1" type="ORF">MNBD_BACTEROID06-48</name>
</gene>
<accession>A0A3B0UCB1</accession>
<evidence type="ECO:0008006" key="2">
    <source>
        <dbReference type="Google" id="ProtNLM"/>
    </source>
</evidence>
<name>A0A3B0UCB1_9ZZZZ</name>
<dbReference type="AlphaFoldDB" id="A0A3B0UCB1"/>
<organism evidence="1">
    <name type="scientific">hydrothermal vent metagenome</name>
    <dbReference type="NCBI Taxonomy" id="652676"/>
    <lineage>
        <taxon>unclassified sequences</taxon>
        <taxon>metagenomes</taxon>
        <taxon>ecological metagenomes</taxon>
    </lineage>
</organism>
<dbReference type="PANTHER" id="PTHR36439">
    <property type="entry name" value="BLL4334 PROTEIN"/>
    <property type="match status" value="1"/>
</dbReference>
<dbReference type="PIRSF" id="PIRSF008502">
    <property type="entry name" value="UCP008502"/>
    <property type="match status" value="1"/>
</dbReference>
<protein>
    <recommendedName>
        <fullName evidence="2">DUF1697 domain-containing protein</fullName>
    </recommendedName>
</protein>
<dbReference type="PANTHER" id="PTHR36439:SF1">
    <property type="entry name" value="DUF1697 DOMAIN-CONTAINING PROTEIN"/>
    <property type="match status" value="1"/>
</dbReference>
<dbReference type="SUPFAM" id="SSF160379">
    <property type="entry name" value="SP0830-like"/>
    <property type="match status" value="1"/>
</dbReference>
<dbReference type="Pfam" id="PF08002">
    <property type="entry name" value="DUF1697"/>
    <property type="match status" value="1"/>
</dbReference>
<evidence type="ECO:0000313" key="1">
    <source>
        <dbReference type="EMBL" id="VAW28595.1"/>
    </source>
</evidence>
<proteinExistence type="predicted"/>
<reference evidence="1" key="1">
    <citation type="submission" date="2018-06" db="EMBL/GenBank/DDBJ databases">
        <authorList>
            <person name="Zhirakovskaya E."/>
        </authorList>
    </citation>
    <scope>NUCLEOTIDE SEQUENCE</scope>
</reference>